<evidence type="ECO:0000256" key="2">
    <source>
        <dbReference type="ARBA" id="ARBA00022563"/>
    </source>
</evidence>
<keyword evidence="2 6" id="KW-0554">One-carbon metabolism</keyword>
<dbReference type="Gene3D" id="3.40.50.300">
    <property type="entry name" value="P-loop containing nucleotide triphosphate hydrolases"/>
    <property type="match status" value="1"/>
</dbReference>
<dbReference type="InterPro" id="IPR020628">
    <property type="entry name" value="Formate_THF_ligase_CS"/>
</dbReference>
<dbReference type="Proteomes" id="UP001209107">
    <property type="component" value="Unassembled WGS sequence"/>
</dbReference>
<dbReference type="GO" id="GO:0004329">
    <property type="term" value="F:formate-tetrahydrofolate ligase activity"/>
    <property type="evidence" value="ECO:0007669"/>
    <property type="project" value="UniProtKB-EC"/>
</dbReference>
<dbReference type="EC" id="6.3.4.3" evidence="6"/>
<evidence type="ECO:0000256" key="6">
    <source>
        <dbReference type="HAMAP-Rule" id="MF_01543"/>
    </source>
</evidence>
<comment type="catalytic activity">
    <reaction evidence="6">
        <text>(6S)-5,6,7,8-tetrahydrofolate + formate + ATP = (6R)-10-formyltetrahydrofolate + ADP + phosphate</text>
        <dbReference type="Rhea" id="RHEA:20221"/>
        <dbReference type="ChEBI" id="CHEBI:15740"/>
        <dbReference type="ChEBI" id="CHEBI:30616"/>
        <dbReference type="ChEBI" id="CHEBI:43474"/>
        <dbReference type="ChEBI" id="CHEBI:57453"/>
        <dbReference type="ChEBI" id="CHEBI:195366"/>
        <dbReference type="ChEBI" id="CHEBI:456216"/>
        <dbReference type="EC" id="6.3.4.3"/>
    </reaction>
</comment>
<dbReference type="EMBL" id="JAPCHZ010000001">
    <property type="protein sequence ID" value="MCW4450952.1"/>
    <property type="molecule type" value="Genomic_DNA"/>
</dbReference>
<evidence type="ECO:0000256" key="5">
    <source>
        <dbReference type="ARBA" id="ARBA00022840"/>
    </source>
</evidence>
<dbReference type="InterPro" id="IPR027417">
    <property type="entry name" value="P-loop_NTPase"/>
</dbReference>
<keyword evidence="8" id="KW-1185">Reference proteome</keyword>
<dbReference type="Gene3D" id="3.30.1510.10">
    <property type="entry name" value="Domain 2, N(10)-formyltetrahydrofolate synthetase"/>
    <property type="match status" value="1"/>
</dbReference>
<feature type="binding site" evidence="6">
    <location>
        <begin position="66"/>
        <end position="73"/>
    </location>
    <ligand>
        <name>ATP</name>
        <dbReference type="ChEBI" id="CHEBI:30616"/>
    </ligand>
</feature>
<sequence>MNFPTDLEIASEAKIQHIKHIAEKIGIDHDDLEYYGKYKAKIPLSYIDEEKIKKAKLILVTAINPTPAGEGKTTVSVGLSDGLNKIGKKAIAVLREPSLGPVFGMKGGAAGGGYAQVIPMVDINLHFTGDFAAIEKANNLLSALIDNNLQNKKHNLNIDPRTITWKRVMDMNDRSLRQIVIGLGGSNNGIAREEGFNITPASEVMAILCIAKDFEDLRERLGNIFVGYTFDKKPVYARDLKAEGAMAILLRDAIKPNLVQTLEGNPAILHGGPFANIAQGTNTIIATKTGLSLADFVVTEAGFGADLGAEKFFHIKCHYGKLKPDAFVLVATIRALRYHGGATKKGEFDKPNLQFVKNGIDNLKKHIENAFKFGLRPIVAINHFANDAEEEIQFVKDECEKLGVKAIIADEFLHGGAGMTELAAEVARCAFECGNDFQPLYKVTESVEHKLETVAREVYGADNVVYSQKAKNQLKTIYDLNLDKLPVCMAKTQKSLTDDETKIGRPSNFKITVREFEFAAGAGFIIPILGDMMRMPGLPNVPAAEGMSIDKNGVITGLS</sequence>
<evidence type="ECO:0000256" key="1">
    <source>
        <dbReference type="ARBA" id="ARBA00004777"/>
    </source>
</evidence>
<evidence type="ECO:0000313" key="7">
    <source>
        <dbReference type="EMBL" id="MCW4450952.1"/>
    </source>
</evidence>
<reference evidence="7 8" key="1">
    <citation type="submission" date="2022-10" db="EMBL/GenBank/DDBJ databases">
        <title>Kaistella sp. BT-6-1-3.</title>
        <authorList>
            <person name="Ai J."/>
            <person name="Deng Z."/>
        </authorList>
    </citation>
    <scope>NUCLEOTIDE SEQUENCE [LARGE SCALE GENOMIC DNA]</scope>
    <source>
        <strain evidence="7 8">BT6-1-3</strain>
    </source>
</reference>
<keyword evidence="3 6" id="KW-0436">Ligase</keyword>
<dbReference type="InterPro" id="IPR000559">
    <property type="entry name" value="Formate_THF_ligase"/>
</dbReference>
<dbReference type="CDD" id="cd00477">
    <property type="entry name" value="FTHFS"/>
    <property type="match status" value="1"/>
</dbReference>
<keyword evidence="5 6" id="KW-0067">ATP-binding</keyword>
<evidence type="ECO:0000256" key="3">
    <source>
        <dbReference type="ARBA" id="ARBA00022598"/>
    </source>
</evidence>
<dbReference type="Gene3D" id="3.10.410.10">
    <property type="entry name" value="Formyltetrahydrofolate synthetase, domain 3"/>
    <property type="match status" value="1"/>
</dbReference>
<organism evidence="7 8">
    <name type="scientific">Kaistella yananensis</name>
    <dbReference type="NCBI Taxonomy" id="2989820"/>
    <lineage>
        <taxon>Bacteria</taxon>
        <taxon>Pseudomonadati</taxon>
        <taxon>Bacteroidota</taxon>
        <taxon>Flavobacteriia</taxon>
        <taxon>Flavobacteriales</taxon>
        <taxon>Weeksellaceae</taxon>
        <taxon>Chryseobacterium group</taxon>
        <taxon>Kaistella</taxon>
    </lineage>
</organism>
<dbReference type="Pfam" id="PF01268">
    <property type="entry name" value="FTHFS"/>
    <property type="match status" value="1"/>
</dbReference>
<protein>
    <recommendedName>
        <fullName evidence="6">Formate--tetrahydrofolate ligase</fullName>
        <ecNumber evidence="6">6.3.4.3</ecNumber>
    </recommendedName>
    <alternativeName>
        <fullName evidence="6">Formyltetrahydrofolate synthetase</fullName>
        <shortName evidence="6">FHS</shortName>
        <shortName evidence="6">FTHFS</shortName>
    </alternativeName>
</protein>
<dbReference type="RefSeq" id="WP_265143182.1">
    <property type="nucleotide sequence ID" value="NZ_JAPCHZ010000001.1"/>
</dbReference>
<gene>
    <name evidence="6" type="primary">fhs</name>
    <name evidence="7" type="ORF">OK344_01860</name>
</gene>
<dbReference type="HAMAP" id="MF_01543">
    <property type="entry name" value="FTHFS"/>
    <property type="match status" value="1"/>
</dbReference>
<comment type="pathway">
    <text evidence="1 6">One-carbon metabolism; tetrahydrofolate interconversion.</text>
</comment>
<dbReference type="PROSITE" id="PS00721">
    <property type="entry name" value="FTHFS_1"/>
    <property type="match status" value="1"/>
</dbReference>
<evidence type="ECO:0000256" key="4">
    <source>
        <dbReference type="ARBA" id="ARBA00022741"/>
    </source>
</evidence>
<name>A0ABT3JJK7_9FLAO</name>
<proteinExistence type="inferred from homology"/>
<dbReference type="NCBIfam" id="NF010030">
    <property type="entry name" value="PRK13505.1"/>
    <property type="match status" value="1"/>
</dbReference>
<keyword evidence="4 6" id="KW-0547">Nucleotide-binding</keyword>
<comment type="caution">
    <text evidence="7">The sequence shown here is derived from an EMBL/GenBank/DDBJ whole genome shotgun (WGS) entry which is preliminary data.</text>
</comment>
<comment type="similarity">
    <text evidence="6">Belongs to the formate--tetrahydrofolate ligase family.</text>
</comment>
<dbReference type="PROSITE" id="PS00722">
    <property type="entry name" value="FTHFS_2"/>
    <property type="match status" value="1"/>
</dbReference>
<evidence type="ECO:0000313" key="8">
    <source>
        <dbReference type="Proteomes" id="UP001209107"/>
    </source>
</evidence>
<dbReference type="SUPFAM" id="SSF52540">
    <property type="entry name" value="P-loop containing nucleoside triphosphate hydrolases"/>
    <property type="match status" value="1"/>
</dbReference>
<accession>A0ABT3JJK7</accession>